<sequence>MTSCVSDGMEALGAGTSPADVDKQIEGCVNAKLFPDALKPTVGAFLACVRGVLT</sequence>
<feature type="region of interest" description="Disordered" evidence="1">
    <location>
        <begin position="1"/>
        <end position="20"/>
    </location>
</feature>
<evidence type="ECO:0000256" key="1">
    <source>
        <dbReference type="SAM" id="MobiDB-lite"/>
    </source>
</evidence>
<protein>
    <submittedName>
        <fullName evidence="2">Uncharacterized protein</fullName>
    </submittedName>
</protein>
<keyword evidence="3" id="KW-1185">Reference proteome</keyword>
<proteinExistence type="predicted"/>
<reference evidence="2" key="1">
    <citation type="submission" date="2022-12" db="EMBL/GenBank/DDBJ databases">
        <title>Chromosome-level genome assembly of the bean flower thrips Megalurothrips usitatus.</title>
        <authorList>
            <person name="Ma L."/>
            <person name="Liu Q."/>
            <person name="Li H."/>
            <person name="Cai W."/>
        </authorList>
    </citation>
    <scope>NUCLEOTIDE SEQUENCE</scope>
    <source>
        <strain evidence="2">Cailab_2022a</strain>
    </source>
</reference>
<evidence type="ECO:0000313" key="2">
    <source>
        <dbReference type="EMBL" id="KAJ1530512.1"/>
    </source>
</evidence>
<dbReference type="AlphaFoldDB" id="A0AAV7XZ87"/>
<evidence type="ECO:0000313" key="3">
    <source>
        <dbReference type="Proteomes" id="UP001075354"/>
    </source>
</evidence>
<accession>A0AAV7XZ87</accession>
<gene>
    <name evidence="2" type="ORF">ONE63_005406</name>
</gene>
<dbReference type="Proteomes" id="UP001075354">
    <property type="component" value="Chromosome 2"/>
</dbReference>
<dbReference type="EMBL" id="JAPTSV010000002">
    <property type="protein sequence ID" value="KAJ1530512.1"/>
    <property type="molecule type" value="Genomic_DNA"/>
</dbReference>
<comment type="caution">
    <text evidence="2">The sequence shown here is derived from an EMBL/GenBank/DDBJ whole genome shotgun (WGS) entry which is preliminary data.</text>
</comment>
<name>A0AAV7XZ87_9NEOP</name>
<organism evidence="2 3">
    <name type="scientific">Megalurothrips usitatus</name>
    <name type="common">bean blossom thrips</name>
    <dbReference type="NCBI Taxonomy" id="439358"/>
    <lineage>
        <taxon>Eukaryota</taxon>
        <taxon>Metazoa</taxon>
        <taxon>Ecdysozoa</taxon>
        <taxon>Arthropoda</taxon>
        <taxon>Hexapoda</taxon>
        <taxon>Insecta</taxon>
        <taxon>Pterygota</taxon>
        <taxon>Neoptera</taxon>
        <taxon>Paraneoptera</taxon>
        <taxon>Thysanoptera</taxon>
        <taxon>Terebrantia</taxon>
        <taxon>Thripoidea</taxon>
        <taxon>Thripidae</taxon>
        <taxon>Megalurothrips</taxon>
    </lineage>
</organism>